<gene>
    <name evidence="1" type="ORF">INT44_006865</name>
</gene>
<dbReference type="Proteomes" id="UP000612746">
    <property type="component" value="Unassembled WGS sequence"/>
</dbReference>
<proteinExistence type="predicted"/>
<dbReference type="EMBL" id="JAEPRA010000016">
    <property type="protein sequence ID" value="KAG2174602.1"/>
    <property type="molecule type" value="Genomic_DNA"/>
</dbReference>
<name>A0A8H7PIG3_9FUNG</name>
<evidence type="ECO:0000313" key="2">
    <source>
        <dbReference type="Proteomes" id="UP000612746"/>
    </source>
</evidence>
<evidence type="ECO:0000313" key="1">
    <source>
        <dbReference type="EMBL" id="KAG2174602.1"/>
    </source>
</evidence>
<keyword evidence="2" id="KW-1185">Reference proteome</keyword>
<accession>A0A8H7PIG3</accession>
<reference evidence="1" key="1">
    <citation type="submission" date="2020-12" db="EMBL/GenBank/DDBJ databases">
        <title>Metabolic potential, ecology and presence of endohyphal bacteria is reflected in genomic diversity of Mucoromycotina.</title>
        <authorList>
            <person name="Muszewska A."/>
            <person name="Okrasinska A."/>
            <person name="Steczkiewicz K."/>
            <person name="Drgas O."/>
            <person name="Orlowska M."/>
            <person name="Perlinska-Lenart U."/>
            <person name="Aleksandrzak-Piekarczyk T."/>
            <person name="Szatraj K."/>
            <person name="Zielenkiewicz U."/>
            <person name="Pilsyk S."/>
            <person name="Malc E."/>
            <person name="Mieczkowski P."/>
            <person name="Kruszewska J.S."/>
            <person name="Biernat P."/>
            <person name="Pawlowska J."/>
        </authorList>
    </citation>
    <scope>NUCLEOTIDE SEQUENCE</scope>
    <source>
        <strain evidence="1">WA0000051536</strain>
    </source>
</reference>
<comment type="caution">
    <text evidence="1">The sequence shown here is derived from an EMBL/GenBank/DDBJ whole genome shotgun (WGS) entry which is preliminary data.</text>
</comment>
<dbReference type="AlphaFoldDB" id="A0A8H7PIG3"/>
<protein>
    <submittedName>
        <fullName evidence="1">Uncharacterized protein</fullName>
    </submittedName>
</protein>
<organism evidence="1 2">
    <name type="scientific">Umbelopsis vinacea</name>
    <dbReference type="NCBI Taxonomy" id="44442"/>
    <lineage>
        <taxon>Eukaryota</taxon>
        <taxon>Fungi</taxon>
        <taxon>Fungi incertae sedis</taxon>
        <taxon>Mucoromycota</taxon>
        <taxon>Mucoromycotina</taxon>
        <taxon>Umbelopsidomycetes</taxon>
        <taxon>Umbelopsidales</taxon>
        <taxon>Umbelopsidaceae</taxon>
        <taxon>Umbelopsis</taxon>
    </lineage>
</organism>
<sequence>MRATIHYNQRERATLAQMLHKCRKQSAINPCLLAALYMATTARRGKPEDSRWKDALQMVDDCKRTPKVAKN</sequence>